<evidence type="ECO:0000313" key="3">
    <source>
        <dbReference type="Proteomes" id="UP001244552"/>
    </source>
</evidence>
<name>A0ABU0MH15_9PROT</name>
<protein>
    <submittedName>
        <fullName evidence="2">Uncharacterized protein</fullName>
    </submittedName>
</protein>
<keyword evidence="3" id="KW-1185">Reference proteome</keyword>
<dbReference type="Proteomes" id="UP001244552">
    <property type="component" value="Unassembled WGS sequence"/>
</dbReference>
<accession>A0ABU0MH15</accession>
<gene>
    <name evidence="2" type="ORF">QO018_001582</name>
</gene>
<dbReference type="EMBL" id="JAUSVU010000004">
    <property type="protein sequence ID" value="MDQ0532735.1"/>
    <property type="molecule type" value="Genomic_DNA"/>
</dbReference>
<comment type="caution">
    <text evidence="2">The sequence shown here is derived from an EMBL/GenBank/DDBJ whole genome shotgun (WGS) entry which is preliminary data.</text>
</comment>
<sequence length="113" mass="12941">MSPNLLEWLLDRERVKPLIAFRATSAGAECGARRRRSAPLKNGGEETVDLEDQLQDARDDQKADDEDDQNGPAKNLEHEGISPLLDWRFCQRRQARPEDRLVPPRSRYEKSTA</sequence>
<dbReference type="RefSeq" id="WP_209980566.1">
    <property type="nucleotide sequence ID" value="NZ_JAGINO010000004.1"/>
</dbReference>
<feature type="region of interest" description="Disordered" evidence="1">
    <location>
        <begin position="93"/>
        <end position="113"/>
    </location>
</feature>
<organism evidence="2 3">
    <name type="scientific">Azospirillum picis</name>
    <dbReference type="NCBI Taxonomy" id="488438"/>
    <lineage>
        <taxon>Bacteria</taxon>
        <taxon>Pseudomonadati</taxon>
        <taxon>Pseudomonadota</taxon>
        <taxon>Alphaproteobacteria</taxon>
        <taxon>Rhodospirillales</taxon>
        <taxon>Azospirillaceae</taxon>
        <taxon>Azospirillum</taxon>
    </lineage>
</organism>
<feature type="region of interest" description="Disordered" evidence="1">
    <location>
        <begin position="30"/>
        <end position="80"/>
    </location>
</feature>
<evidence type="ECO:0000256" key="1">
    <source>
        <dbReference type="SAM" id="MobiDB-lite"/>
    </source>
</evidence>
<evidence type="ECO:0000313" key="2">
    <source>
        <dbReference type="EMBL" id="MDQ0532735.1"/>
    </source>
</evidence>
<reference evidence="2 3" key="1">
    <citation type="submission" date="2023-07" db="EMBL/GenBank/DDBJ databases">
        <title>Genomic Encyclopedia of Type Strains, Phase IV (KMG-IV): sequencing the most valuable type-strain genomes for metagenomic binning, comparative biology and taxonomic classification.</title>
        <authorList>
            <person name="Goeker M."/>
        </authorList>
    </citation>
    <scope>NUCLEOTIDE SEQUENCE [LARGE SCALE GENOMIC DNA]</scope>
    <source>
        <strain evidence="2 3">DSM 19922</strain>
    </source>
</reference>
<feature type="compositionally biased region" description="Basic and acidic residues" evidence="1">
    <location>
        <begin position="95"/>
        <end position="113"/>
    </location>
</feature>
<proteinExistence type="predicted"/>